<dbReference type="EMBL" id="AEVO01000131">
    <property type="protein sequence ID" value="EFY06347.1"/>
    <property type="molecule type" value="Genomic_DNA"/>
</dbReference>
<dbReference type="AlphaFoldDB" id="E8LM75"/>
<dbReference type="HOGENOM" id="CLU_3240524_0_0_6"/>
<proteinExistence type="predicted"/>
<organism evidence="1 2">
    <name type="scientific">Succinatimonas hippei (strain DSM 22608 / JCM 16073 / KCTC 15190 / YIT 12066)</name>
    <dbReference type="NCBI Taxonomy" id="762983"/>
    <lineage>
        <taxon>Bacteria</taxon>
        <taxon>Pseudomonadati</taxon>
        <taxon>Pseudomonadota</taxon>
        <taxon>Gammaproteobacteria</taxon>
        <taxon>Aeromonadales</taxon>
        <taxon>Succinivibrionaceae</taxon>
        <taxon>Succinatimonas</taxon>
    </lineage>
</organism>
<gene>
    <name evidence="1" type="ORF">HMPREF9444_01860</name>
</gene>
<protein>
    <submittedName>
        <fullName evidence="1">Uncharacterized protein</fullName>
    </submittedName>
</protein>
<sequence>MLTAKTYSRNTKKQENTISLIMILAPDDLYKYHRAAKKIFNLK</sequence>
<dbReference type="Proteomes" id="UP000018458">
    <property type="component" value="Unassembled WGS sequence"/>
</dbReference>
<accession>E8LM75</accession>
<comment type="caution">
    <text evidence="1">The sequence shown here is derived from an EMBL/GenBank/DDBJ whole genome shotgun (WGS) entry which is preliminary data.</text>
</comment>
<evidence type="ECO:0000313" key="1">
    <source>
        <dbReference type="EMBL" id="EFY06347.1"/>
    </source>
</evidence>
<name>E8LM75_SUCHY</name>
<keyword evidence="2" id="KW-1185">Reference proteome</keyword>
<reference evidence="1 2" key="1">
    <citation type="submission" date="2011-01" db="EMBL/GenBank/DDBJ databases">
        <authorList>
            <person name="Weinstock G."/>
            <person name="Sodergren E."/>
            <person name="Clifton S."/>
            <person name="Fulton L."/>
            <person name="Fulton B."/>
            <person name="Courtney L."/>
            <person name="Fronick C."/>
            <person name="Harrison M."/>
            <person name="Strong C."/>
            <person name="Farmer C."/>
            <person name="Delahaunty K."/>
            <person name="Markovic C."/>
            <person name="Hall O."/>
            <person name="Minx P."/>
            <person name="Tomlinson C."/>
            <person name="Mitreva M."/>
            <person name="Hou S."/>
            <person name="Chen J."/>
            <person name="Wollam A."/>
            <person name="Pepin K.H."/>
            <person name="Johnson M."/>
            <person name="Bhonagiri V."/>
            <person name="Zhang X."/>
            <person name="Suruliraj S."/>
            <person name="Warren W."/>
            <person name="Chinwalla A."/>
            <person name="Mardis E.R."/>
            <person name="Wilson R.K."/>
        </authorList>
    </citation>
    <scope>NUCLEOTIDE SEQUENCE [LARGE SCALE GENOMIC DNA]</scope>
    <source>
        <strain evidence="2">DSM 22608 / JCM 16073 / KCTC 15190 / YIT 12066</strain>
    </source>
</reference>
<evidence type="ECO:0000313" key="2">
    <source>
        <dbReference type="Proteomes" id="UP000018458"/>
    </source>
</evidence>